<dbReference type="InterPro" id="IPR050153">
    <property type="entry name" value="Metal_Ion_Import_ABC"/>
</dbReference>
<evidence type="ECO:0000256" key="1">
    <source>
        <dbReference type="ARBA" id="ARBA00005417"/>
    </source>
</evidence>
<dbReference type="EMBL" id="JACIJM010000003">
    <property type="protein sequence ID" value="MBB5721412.1"/>
    <property type="molecule type" value="Genomic_DNA"/>
</dbReference>
<sequence length="221" mass="24534">MICSIKRLRAEANNRALFDISAVLLDGRCCTIYGPSGIGKSTFLRGLANGHADGEVKGIKFSKLLKFNGEIANIRYIAQHPPRFEFTVDKFFKKMLVANHDCIGCDDTLQDIIEAFDLTSILLSSMMQISGGQLHRVHLAAALASSAELLLLDEPTAALDRSNSAILMRLLREFIANRNGYIICCTHDPNFLWESGNEPCWNSVEFPTFVSIKPPNVHHVI</sequence>
<gene>
    <name evidence="8" type="ORF">FHS72_001024</name>
</gene>
<dbReference type="AlphaFoldDB" id="A0A7W9BJJ8"/>
<keyword evidence="9" id="KW-1185">Reference proteome</keyword>
<evidence type="ECO:0000313" key="9">
    <source>
        <dbReference type="Proteomes" id="UP000535415"/>
    </source>
</evidence>
<dbReference type="GO" id="GO:0016887">
    <property type="term" value="F:ATP hydrolysis activity"/>
    <property type="evidence" value="ECO:0007669"/>
    <property type="project" value="InterPro"/>
</dbReference>
<dbReference type="InterPro" id="IPR027417">
    <property type="entry name" value="P-loop_NTPase"/>
</dbReference>
<evidence type="ECO:0000256" key="6">
    <source>
        <dbReference type="ARBA" id="ARBA00023065"/>
    </source>
</evidence>
<evidence type="ECO:0000313" key="8">
    <source>
        <dbReference type="EMBL" id="MBB5721412.1"/>
    </source>
</evidence>
<organism evidence="8 9">
    <name type="scientific">Yoonia ponticola</name>
    <dbReference type="NCBI Taxonomy" id="1524255"/>
    <lineage>
        <taxon>Bacteria</taxon>
        <taxon>Pseudomonadati</taxon>
        <taxon>Pseudomonadota</taxon>
        <taxon>Alphaproteobacteria</taxon>
        <taxon>Rhodobacterales</taxon>
        <taxon>Paracoccaceae</taxon>
        <taxon>Yoonia</taxon>
    </lineage>
</organism>
<dbReference type="InterPro" id="IPR003593">
    <property type="entry name" value="AAA+_ATPase"/>
</dbReference>
<evidence type="ECO:0000259" key="7">
    <source>
        <dbReference type="PROSITE" id="PS50893"/>
    </source>
</evidence>
<keyword evidence="2" id="KW-0813">Transport</keyword>
<dbReference type="InterPro" id="IPR003439">
    <property type="entry name" value="ABC_transporter-like_ATP-bd"/>
</dbReference>
<evidence type="ECO:0000256" key="2">
    <source>
        <dbReference type="ARBA" id="ARBA00022448"/>
    </source>
</evidence>
<dbReference type="Proteomes" id="UP000535415">
    <property type="component" value="Unassembled WGS sequence"/>
</dbReference>
<evidence type="ECO:0000256" key="4">
    <source>
        <dbReference type="ARBA" id="ARBA00022840"/>
    </source>
</evidence>
<dbReference type="GO" id="GO:0005524">
    <property type="term" value="F:ATP binding"/>
    <property type="evidence" value="ECO:0007669"/>
    <property type="project" value="UniProtKB-KW"/>
</dbReference>
<keyword evidence="3" id="KW-0547">Nucleotide-binding</keyword>
<comment type="similarity">
    <text evidence="1">Belongs to the ABC transporter superfamily.</text>
</comment>
<feature type="domain" description="ABC transporter" evidence="7">
    <location>
        <begin position="2"/>
        <end position="220"/>
    </location>
</feature>
<dbReference type="PANTHER" id="PTHR42734:SF17">
    <property type="entry name" value="METAL TRANSPORT SYSTEM ATP-BINDING PROTEIN TM_0124-RELATED"/>
    <property type="match status" value="1"/>
</dbReference>
<reference evidence="8 9" key="1">
    <citation type="submission" date="2020-08" db="EMBL/GenBank/DDBJ databases">
        <title>Genomic Encyclopedia of Type Strains, Phase IV (KMG-IV): sequencing the most valuable type-strain genomes for metagenomic binning, comparative biology and taxonomic classification.</title>
        <authorList>
            <person name="Goeker M."/>
        </authorList>
    </citation>
    <scope>NUCLEOTIDE SEQUENCE [LARGE SCALE GENOMIC DNA]</scope>
    <source>
        <strain evidence="8 9">DSM 101064</strain>
    </source>
</reference>
<keyword evidence="5" id="KW-0864">Zinc transport</keyword>
<protein>
    <submittedName>
        <fullName evidence="8">Tungstate transport system ATP-binding protein</fullName>
    </submittedName>
</protein>
<dbReference type="PROSITE" id="PS50893">
    <property type="entry name" value="ABC_TRANSPORTER_2"/>
    <property type="match status" value="1"/>
</dbReference>
<evidence type="ECO:0000256" key="5">
    <source>
        <dbReference type="ARBA" id="ARBA00022906"/>
    </source>
</evidence>
<evidence type="ECO:0000256" key="3">
    <source>
        <dbReference type="ARBA" id="ARBA00022741"/>
    </source>
</evidence>
<dbReference type="SUPFAM" id="SSF52540">
    <property type="entry name" value="P-loop containing nucleoside triphosphate hydrolases"/>
    <property type="match status" value="1"/>
</dbReference>
<dbReference type="Pfam" id="PF00005">
    <property type="entry name" value="ABC_tran"/>
    <property type="match status" value="1"/>
</dbReference>
<name>A0A7W9BJJ8_9RHOB</name>
<dbReference type="Gene3D" id="3.40.50.300">
    <property type="entry name" value="P-loop containing nucleotide triphosphate hydrolases"/>
    <property type="match status" value="1"/>
</dbReference>
<keyword evidence="4 8" id="KW-0067">ATP-binding</keyword>
<proteinExistence type="inferred from homology"/>
<keyword evidence="6" id="KW-0406">Ion transport</keyword>
<keyword evidence="5" id="KW-0862">Zinc</keyword>
<dbReference type="PANTHER" id="PTHR42734">
    <property type="entry name" value="METAL TRANSPORT SYSTEM ATP-BINDING PROTEIN TM_0124-RELATED"/>
    <property type="match status" value="1"/>
</dbReference>
<dbReference type="GO" id="GO:0006829">
    <property type="term" value="P:zinc ion transport"/>
    <property type="evidence" value="ECO:0007669"/>
    <property type="project" value="UniProtKB-KW"/>
</dbReference>
<accession>A0A7W9BJJ8</accession>
<comment type="caution">
    <text evidence="8">The sequence shown here is derived from an EMBL/GenBank/DDBJ whole genome shotgun (WGS) entry which is preliminary data.</text>
</comment>
<dbReference type="SMART" id="SM00382">
    <property type="entry name" value="AAA"/>
    <property type="match status" value="1"/>
</dbReference>
<dbReference type="RefSeq" id="WP_183526578.1">
    <property type="nucleotide sequence ID" value="NZ_JACIJM010000003.1"/>
</dbReference>